<gene>
    <name evidence="2" type="ORF">EVEC_LOCUS6203</name>
</gene>
<dbReference type="PRINTS" id="PR00348">
    <property type="entry name" value="UBIQUITIN"/>
</dbReference>
<dbReference type="Proteomes" id="UP000274131">
    <property type="component" value="Unassembled WGS sequence"/>
</dbReference>
<dbReference type="SMART" id="SM00213">
    <property type="entry name" value="UBQ"/>
    <property type="match status" value="1"/>
</dbReference>
<evidence type="ECO:0000259" key="1">
    <source>
        <dbReference type="PROSITE" id="PS50053"/>
    </source>
</evidence>
<dbReference type="CDD" id="cd17039">
    <property type="entry name" value="Ubl_ubiquitin_like"/>
    <property type="match status" value="1"/>
</dbReference>
<feature type="domain" description="Ubiquitin-like" evidence="1">
    <location>
        <begin position="159"/>
        <end position="230"/>
    </location>
</feature>
<proteinExistence type="predicted"/>
<reference evidence="2 3" key="2">
    <citation type="submission" date="2018-10" db="EMBL/GenBank/DDBJ databases">
        <authorList>
            <consortium name="Pathogen Informatics"/>
        </authorList>
    </citation>
    <scope>NUCLEOTIDE SEQUENCE [LARGE SCALE GENOMIC DNA]</scope>
</reference>
<name>A0A0N4V8F3_ENTVE</name>
<dbReference type="InterPro" id="IPR050158">
    <property type="entry name" value="Ubiquitin_ubiquitin-like"/>
</dbReference>
<dbReference type="InterPro" id="IPR019956">
    <property type="entry name" value="Ubiquitin_dom"/>
</dbReference>
<organism evidence="4">
    <name type="scientific">Enterobius vermicularis</name>
    <name type="common">Human pinworm</name>
    <dbReference type="NCBI Taxonomy" id="51028"/>
    <lineage>
        <taxon>Eukaryota</taxon>
        <taxon>Metazoa</taxon>
        <taxon>Ecdysozoa</taxon>
        <taxon>Nematoda</taxon>
        <taxon>Chromadorea</taxon>
        <taxon>Rhabditida</taxon>
        <taxon>Spirurina</taxon>
        <taxon>Oxyuridomorpha</taxon>
        <taxon>Oxyuroidea</taxon>
        <taxon>Oxyuridae</taxon>
        <taxon>Enterobius</taxon>
    </lineage>
</organism>
<dbReference type="Gene3D" id="3.10.20.90">
    <property type="entry name" value="Phosphatidylinositol 3-kinase Catalytic Subunit, Chain A, domain 1"/>
    <property type="match status" value="1"/>
</dbReference>
<sequence length="321" mass="36107">MANAEELEDDREISYYDAVKNSVVELRIKEEKNRGFDIPSTTGRMANLSSGFSAKAENLRTEARTEKKLNNSRVLLDYDIEKNSTVLLIIRRSATEQINFNPQMEKMANSTLHLFKTAENAKMKFDQHDFVHKNFRTPADDSFKNSQVPRFSAEAYESVPITVRSTGGALSLAVQLSDSVRDLKQKINNKTGIPIEKQQLLLDSEKLEDNRRLSECKIRENSALYLIVQRGKTTPINAGSLAGKSTKDFGSENWRTLAGDNINSGSNLSFKSRMHGTIPFLDHLKQTDSSWADKRCLRNSSCGKIAVDEFPCFLVILALCT</sequence>
<evidence type="ECO:0000313" key="4">
    <source>
        <dbReference type="WBParaSite" id="EVEC_0000662901-mRNA-1"/>
    </source>
</evidence>
<protein>
    <submittedName>
        <fullName evidence="4">Ubiquitin-like domain-containing protein</fullName>
    </submittedName>
</protein>
<dbReference type="Pfam" id="PF00240">
    <property type="entry name" value="ubiquitin"/>
    <property type="match status" value="1"/>
</dbReference>
<dbReference type="AlphaFoldDB" id="A0A0N4V8F3"/>
<dbReference type="PANTHER" id="PTHR10666">
    <property type="entry name" value="UBIQUITIN"/>
    <property type="match status" value="1"/>
</dbReference>
<dbReference type="OrthoDB" id="428577at2759"/>
<dbReference type="EMBL" id="UXUI01008416">
    <property type="protein sequence ID" value="VDD91452.1"/>
    <property type="molecule type" value="Genomic_DNA"/>
</dbReference>
<evidence type="ECO:0000313" key="3">
    <source>
        <dbReference type="Proteomes" id="UP000274131"/>
    </source>
</evidence>
<reference evidence="4" key="1">
    <citation type="submission" date="2017-02" db="UniProtKB">
        <authorList>
            <consortium name="WormBaseParasite"/>
        </authorList>
    </citation>
    <scope>IDENTIFICATION</scope>
</reference>
<dbReference type="InterPro" id="IPR029071">
    <property type="entry name" value="Ubiquitin-like_domsf"/>
</dbReference>
<dbReference type="PROSITE" id="PS50053">
    <property type="entry name" value="UBIQUITIN_2"/>
    <property type="match status" value="1"/>
</dbReference>
<dbReference type="SUPFAM" id="SSF54236">
    <property type="entry name" value="Ubiquitin-like"/>
    <property type="match status" value="1"/>
</dbReference>
<dbReference type="WBParaSite" id="EVEC_0000662901-mRNA-1">
    <property type="protein sequence ID" value="EVEC_0000662901-mRNA-1"/>
    <property type="gene ID" value="EVEC_0000662901"/>
</dbReference>
<evidence type="ECO:0000313" key="2">
    <source>
        <dbReference type="EMBL" id="VDD91452.1"/>
    </source>
</evidence>
<accession>A0A0N4V8F3</accession>
<keyword evidence="3" id="KW-1185">Reference proteome</keyword>
<dbReference type="STRING" id="51028.A0A0N4V8F3"/>
<dbReference type="InterPro" id="IPR000626">
    <property type="entry name" value="Ubiquitin-like_dom"/>
</dbReference>